<feature type="region of interest" description="Disordered" evidence="1">
    <location>
        <begin position="346"/>
        <end position="370"/>
    </location>
</feature>
<accession>A0ABP7FSD3</accession>
<keyword evidence="2" id="KW-0472">Membrane</keyword>
<proteinExistence type="predicted"/>
<dbReference type="Gene3D" id="3.40.50.300">
    <property type="entry name" value="P-loop containing nucleotide triphosphate hydrolases"/>
    <property type="match status" value="1"/>
</dbReference>
<feature type="transmembrane region" description="Helical" evidence="2">
    <location>
        <begin position="28"/>
        <end position="48"/>
    </location>
</feature>
<dbReference type="SUPFAM" id="SSF52540">
    <property type="entry name" value="P-loop containing nucleoside triphosphate hydrolases"/>
    <property type="match status" value="1"/>
</dbReference>
<dbReference type="InterPro" id="IPR027417">
    <property type="entry name" value="P-loop_NTPase"/>
</dbReference>
<protein>
    <recommendedName>
        <fullName evidence="3">DUF8128 domain-containing protein</fullName>
    </recommendedName>
</protein>
<evidence type="ECO:0000256" key="1">
    <source>
        <dbReference type="SAM" id="MobiDB-lite"/>
    </source>
</evidence>
<keyword evidence="2" id="KW-1133">Transmembrane helix</keyword>
<dbReference type="InterPro" id="IPR058441">
    <property type="entry name" value="DUF8128"/>
</dbReference>
<dbReference type="Pfam" id="PF26449">
    <property type="entry name" value="DUF8128"/>
    <property type="match status" value="1"/>
</dbReference>
<evidence type="ECO:0000259" key="3">
    <source>
        <dbReference type="Pfam" id="PF26449"/>
    </source>
</evidence>
<gene>
    <name evidence="4" type="ORF">GCM10022402_25410</name>
</gene>
<reference evidence="5" key="1">
    <citation type="journal article" date="2019" name="Int. J. Syst. Evol. Microbiol.">
        <title>The Global Catalogue of Microorganisms (GCM) 10K type strain sequencing project: providing services to taxonomists for standard genome sequencing and annotation.</title>
        <authorList>
            <consortium name="The Broad Institute Genomics Platform"/>
            <consortium name="The Broad Institute Genome Sequencing Center for Infectious Disease"/>
            <person name="Wu L."/>
            <person name="Ma J."/>
        </authorList>
    </citation>
    <scope>NUCLEOTIDE SEQUENCE [LARGE SCALE GENOMIC DNA]</scope>
    <source>
        <strain evidence="5">JCM 17137</strain>
    </source>
</reference>
<evidence type="ECO:0000256" key="2">
    <source>
        <dbReference type="SAM" id="Phobius"/>
    </source>
</evidence>
<keyword evidence="5" id="KW-1185">Reference proteome</keyword>
<evidence type="ECO:0000313" key="5">
    <source>
        <dbReference type="Proteomes" id="UP001500908"/>
    </source>
</evidence>
<keyword evidence="2" id="KW-0812">Transmembrane</keyword>
<dbReference type="EMBL" id="BAABDD010000010">
    <property type="protein sequence ID" value="GAA3744679.1"/>
    <property type="molecule type" value="Genomic_DNA"/>
</dbReference>
<organism evidence="4 5">
    <name type="scientific">Salinactinospora qingdaonensis</name>
    <dbReference type="NCBI Taxonomy" id="702744"/>
    <lineage>
        <taxon>Bacteria</taxon>
        <taxon>Bacillati</taxon>
        <taxon>Actinomycetota</taxon>
        <taxon>Actinomycetes</taxon>
        <taxon>Streptosporangiales</taxon>
        <taxon>Nocardiopsidaceae</taxon>
        <taxon>Salinactinospora</taxon>
    </lineage>
</organism>
<feature type="domain" description="DUF8128" evidence="3">
    <location>
        <begin position="125"/>
        <end position="346"/>
    </location>
</feature>
<name>A0ABP7FSD3_9ACTN</name>
<sequence length="544" mass="59340">MTLLLTDLGRLPNALARAFVDLLAAHGWTLLVVGLATVALLLVVRVVVHGLRHRAWTRHARLVEILPPPHAELSQAHALWTQLLGLLRPAWKRLLLGQPHLVWEYVMTVTGVRIRLWVPGPTPPGLVEHAITSAWPGASTTTRPIPTPRPDRYIHAGWVRLARPDHYPLATSYDEDPLRAVIGAASDMATGEEIMVQIGVRPATGRRLRRTNQAAAALRHAPTAHADAFDALTPTTRRSTSSLLAMRSEARREIQAILNKSTQPRLETLTRYLVSSPGTDTAARQRRRGHAHAIAASFAVFSGHNYYQRRHILLAPQRRIHTRHMGAGDLLSVTELAAVAHLPTDESVPGLQRAPARSTPPPPQVATDSPQARLLGVAEQSERRSIAQRIADARQHTHIIGGTGTGKTTLLLGMALDDIAKGRGLVFIEPKGESELLLPRIPEDAMDRVVLIDPDDDASPPSLNALASPAPARTADTITGIFKRIFAESWGPRTDDILRSAVLTLAGTPQASLANIPKLLDNDAFRRRATAHLDEKSVLAGFWS</sequence>
<evidence type="ECO:0000313" key="4">
    <source>
        <dbReference type="EMBL" id="GAA3744679.1"/>
    </source>
</evidence>
<dbReference type="Proteomes" id="UP001500908">
    <property type="component" value="Unassembled WGS sequence"/>
</dbReference>
<comment type="caution">
    <text evidence="4">The sequence shown here is derived from an EMBL/GenBank/DDBJ whole genome shotgun (WGS) entry which is preliminary data.</text>
</comment>
<dbReference type="RefSeq" id="WP_344971250.1">
    <property type="nucleotide sequence ID" value="NZ_BAABDD010000010.1"/>
</dbReference>